<proteinExistence type="predicted"/>
<sequence>MADRTEKQAEQGHGRRGITMAADLWTSVVSLAGVALGGGLTALAQRATQRSAERVEERRQTVATTESRRAEQIDVLKEFVACAQAAERAAYGRPDPWGDDEDGWMTETGPVMTALWTASGNVTLLCDEALREPVRTYGHALNAAVWRDIGDVEVNEHLEEAKTAFMNAARASLAGA</sequence>
<evidence type="ECO:0000313" key="2">
    <source>
        <dbReference type="EMBL" id="EFE73984.2"/>
    </source>
</evidence>
<organism evidence="2 3">
    <name type="scientific">Streptomyces filamentosus NRRL 15998</name>
    <dbReference type="NCBI Taxonomy" id="457431"/>
    <lineage>
        <taxon>Bacteria</taxon>
        <taxon>Bacillati</taxon>
        <taxon>Actinomycetota</taxon>
        <taxon>Actinomycetes</taxon>
        <taxon>Kitasatosporales</taxon>
        <taxon>Streptomycetaceae</taxon>
        <taxon>Streptomyces</taxon>
    </lineage>
</organism>
<name>D6ASI8_STRFL</name>
<keyword evidence="1" id="KW-0812">Transmembrane</keyword>
<dbReference type="EMBL" id="DS999644">
    <property type="protein sequence ID" value="EFE73984.2"/>
    <property type="molecule type" value="Genomic_DNA"/>
</dbReference>
<reference evidence="3" key="1">
    <citation type="submission" date="2008-10" db="EMBL/GenBank/DDBJ databases">
        <authorList>
            <person name="Molnar K."/>
        </authorList>
    </citation>
    <scope>NUCLEOTIDE SEQUENCE [LARGE SCALE GENOMIC DNA]</scope>
    <source>
        <strain evidence="3">NRRL 15998</strain>
    </source>
</reference>
<gene>
    <name evidence="2" type="ORF">SSGG_01350</name>
</gene>
<dbReference type="AlphaFoldDB" id="D6ASI8"/>
<evidence type="ECO:0000313" key="3">
    <source>
        <dbReference type="Proteomes" id="UP000003986"/>
    </source>
</evidence>
<keyword evidence="1" id="KW-1133">Transmembrane helix</keyword>
<dbReference type="Proteomes" id="UP000003986">
    <property type="component" value="Unassembled WGS sequence"/>
</dbReference>
<protein>
    <submittedName>
        <fullName evidence="2">Predicted protein</fullName>
    </submittedName>
</protein>
<accession>D6ASI8</accession>
<evidence type="ECO:0000256" key="1">
    <source>
        <dbReference type="SAM" id="Phobius"/>
    </source>
</evidence>
<feature type="transmembrane region" description="Helical" evidence="1">
    <location>
        <begin position="24"/>
        <end position="44"/>
    </location>
</feature>
<reference evidence="3" key="2">
    <citation type="submission" date="2008-12" db="EMBL/GenBank/DDBJ databases">
        <title>Annotation of Streptomyces roseosporus strain NRRL 15998.</title>
        <authorList>
            <consortium name="The Broad Institute Genome Sequencing Platform"/>
            <consortium name="Broad Institute Microbial Sequencing Center"/>
            <person name="Fischbach M."/>
            <person name="Ward D."/>
            <person name="Young S."/>
            <person name="Kodira C.D."/>
            <person name="Zeng Q."/>
            <person name="Koehrsen M."/>
            <person name="Godfrey P."/>
            <person name="Alvarado L."/>
            <person name="Berlin A.M."/>
            <person name="Borenstein D."/>
            <person name="Chen Z."/>
            <person name="Engels R."/>
            <person name="Freedman E."/>
            <person name="Gellesch M."/>
            <person name="Goldberg J."/>
            <person name="Griggs A."/>
            <person name="Gujja S."/>
            <person name="Heiman D.I."/>
            <person name="Hepburn T.A."/>
            <person name="Howarth C."/>
            <person name="Jen D."/>
            <person name="Larson L."/>
            <person name="Lewis B."/>
            <person name="Mehta T."/>
            <person name="Park D."/>
            <person name="Pearson M."/>
            <person name="Roberts A."/>
            <person name="Saif S."/>
            <person name="Shea T.D."/>
            <person name="Shenoy N."/>
            <person name="Sisk P."/>
            <person name="Stolte C."/>
            <person name="Sykes S.N."/>
            <person name="Walk T."/>
            <person name="White J."/>
            <person name="Yandava C."/>
            <person name="Straight P."/>
            <person name="Clardy J."/>
            <person name="Hung D."/>
            <person name="Kolter R."/>
            <person name="Mekalanos J."/>
            <person name="Walker S."/>
            <person name="Walsh C.T."/>
            <person name="Wieland B.L.C."/>
            <person name="Ilzarbe M."/>
            <person name="Galagan J."/>
            <person name="Nusbaum C."/>
            <person name="Birren B."/>
        </authorList>
    </citation>
    <scope>NUCLEOTIDE SEQUENCE [LARGE SCALE GENOMIC DNA]</scope>
    <source>
        <strain evidence="3">NRRL 15998</strain>
    </source>
</reference>
<keyword evidence="1" id="KW-0472">Membrane</keyword>